<dbReference type="InterPro" id="IPR032465">
    <property type="entry name" value="ACMSD"/>
</dbReference>
<feature type="domain" description="Amidohydrolase-related" evidence="2">
    <location>
        <begin position="3"/>
        <end position="259"/>
    </location>
</feature>
<evidence type="ECO:0000259" key="2">
    <source>
        <dbReference type="Pfam" id="PF04909"/>
    </source>
</evidence>
<evidence type="ECO:0000313" key="4">
    <source>
        <dbReference type="Proteomes" id="UP001612741"/>
    </source>
</evidence>
<accession>A0ABW7Z6D0</accession>
<evidence type="ECO:0000313" key="3">
    <source>
        <dbReference type="EMBL" id="MFI6503740.1"/>
    </source>
</evidence>
<sequence>MLIDHHAHLWTHDYLDRLERYGRADTSVQRHAIASMGERFALMERAGVDRQLISVVPQGPDFADAAHAVSAARHANDLYAAAVQKSDGRLAALAALPLPHADAALEELRRAFDELGAAGVAVNADQLGTLGPLYEELDRRGALLLVHPSGRLDVGGGALRWMLGAPVEDSVAALTLVREGVPQRFPRLRILVPHLGGALPMLAGRIDHQSGQPLAEALRLLYYDTACFAHAPALRAAAETFGRDRLVLGTDFPFTPFLEEVACARPVVTACL</sequence>
<dbReference type="EMBL" id="JBITGY010000012">
    <property type="protein sequence ID" value="MFI6503740.1"/>
    <property type="molecule type" value="Genomic_DNA"/>
</dbReference>
<name>A0ABW7Z6D0_9ACTN</name>
<dbReference type="InterPro" id="IPR032466">
    <property type="entry name" value="Metal_Hydrolase"/>
</dbReference>
<dbReference type="Pfam" id="PF04909">
    <property type="entry name" value="Amidohydro_2"/>
    <property type="match status" value="1"/>
</dbReference>
<dbReference type="Gene3D" id="3.20.20.140">
    <property type="entry name" value="Metal-dependent hydrolases"/>
    <property type="match status" value="1"/>
</dbReference>
<dbReference type="InterPro" id="IPR006680">
    <property type="entry name" value="Amidohydro-rel"/>
</dbReference>
<gene>
    <name evidence="3" type="ORF">ACIBG2_40590</name>
</gene>
<dbReference type="Proteomes" id="UP001612741">
    <property type="component" value="Unassembled WGS sequence"/>
</dbReference>
<keyword evidence="4" id="KW-1185">Reference proteome</keyword>
<keyword evidence="1" id="KW-0456">Lyase</keyword>
<comment type="caution">
    <text evidence="3">The sequence shown here is derived from an EMBL/GenBank/DDBJ whole genome shotgun (WGS) entry which is preliminary data.</text>
</comment>
<protein>
    <submittedName>
        <fullName evidence="3">Amidohydrolase family protein</fullName>
    </submittedName>
</protein>
<evidence type="ECO:0000256" key="1">
    <source>
        <dbReference type="ARBA" id="ARBA00023239"/>
    </source>
</evidence>
<reference evidence="3 4" key="1">
    <citation type="submission" date="2024-10" db="EMBL/GenBank/DDBJ databases">
        <title>The Natural Products Discovery Center: Release of the First 8490 Sequenced Strains for Exploring Actinobacteria Biosynthetic Diversity.</title>
        <authorList>
            <person name="Kalkreuter E."/>
            <person name="Kautsar S.A."/>
            <person name="Yang D."/>
            <person name="Bader C.D."/>
            <person name="Teijaro C.N."/>
            <person name="Fluegel L."/>
            <person name="Davis C.M."/>
            <person name="Simpson J.R."/>
            <person name="Lauterbach L."/>
            <person name="Steele A.D."/>
            <person name="Gui C."/>
            <person name="Meng S."/>
            <person name="Li G."/>
            <person name="Viehrig K."/>
            <person name="Ye F."/>
            <person name="Su P."/>
            <person name="Kiefer A.F."/>
            <person name="Nichols A."/>
            <person name="Cepeda A.J."/>
            <person name="Yan W."/>
            <person name="Fan B."/>
            <person name="Jiang Y."/>
            <person name="Adhikari A."/>
            <person name="Zheng C.-J."/>
            <person name="Schuster L."/>
            <person name="Cowan T.M."/>
            <person name="Smanski M.J."/>
            <person name="Chevrette M.G."/>
            <person name="De Carvalho L.P.S."/>
            <person name="Shen B."/>
        </authorList>
    </citation>
    <scope>NUCLEOTIDE SEQUENCE [LARGE SCALE GENOMIC DNA]</scope>
    <source>
        <strain evidence="3 4">NPDC050545</strain>
    </source>
</reference>
<dbReference type="PANTHER" id="PTHR21240:SF28">
    <property type="entry name" value="ISO-OROTATE DECARBOXYLASE (EUROFUNG)"/>
    <property type="match status" value="1"/>
</dbReference>
<proteinExistence type="predicted"/>
<dbReference type="SUPFAM" id="SSF51556">
    <property type="entry name" value="Metallo-dependent hydrolases"/>
    <property type="match status" value="1"/>
</dbReference>
<dbReference type="PANTHER" id="PTHR21240">
    <property type="entry name" value="2-AMINO-3-CARBOXYLMUCONATE-6-SEMIALDEHYDE DECARBOXYLASE"/>
    <property type="match status" value="1"/>
</dbReference>
<organism evidence="3 4">
    <name type="scientific">Nonomuraea typhae</name>
    <dbReference type="NCBI Taxonomy" id="2603600"/>
    <lineage>
        <taxon>Bacteria</taxon>
        <taxon>Bacillati</taxon>
        <taxon>Actinomycetota</taxon>
        <taxon>Actinomycetes</taxon>
        <taxon>Streptosporangiales</taxon>
        <taxon>Streptosporangiaceae</taxon>
        <taxon>Nonomuraea</taxon>
    </lineage>
</organism>
<dbReference type="RefSeq" id="WP_397089496.1">
    <property type="nucleotide sequence ID" value="NZ_JBITGY010000012.1"/>
</dbReference>